<dbReference type="PANTHER" id="PTHR42770">
    <property type="entry name" value="AMINO ACID TRANSPORTER-RELATED"/>
    <property type="match status" value="1"/>
</dbReference>
<comment type="subcellular location">
    <subcellularLocation>
        <location evidence="1">Cell membrane</location>
        <topology evidence="1">Multi-pass membrane protein</topology>
    </subcellularLocation>
</comment>
<keyword evidence="8" id="KW-1185">Reference proteome</keyword>
<dbReference type="Pfam" id="PF13520">
    <property type="entry name" value="AA_permease_2"/>
    <property type="match status" value="1"/>
</dbReference>
<reference evidence="7 8" key="1">
    <citation type="journal article" date="2014" name="Nature">
        <title>An environmental bacterial taxon with a large and distinct metabolic repertoire.</title>
        <authorList>
            <person name="Wilson M.C."/>
            <person name="Mori T."/>
            <person name="Ruckert C."/>
            <person name="Uria A.R."/>
            <person name="Helf M.J."/>
            <person name="Takada K."/>
            <person name="Gernert C."/>
            <person name="Steffens U.A."/>
            <person name="Heycke N."/>
            <person name="Schmitt S."/>
            <person name="Rinke C."/>
            <person name="Helfrich E.J."/>
            <person name="Brachmann A.O."/>
            <person name="Gurgui C."/>
            <person name="Wakimoto T."/>
            <person name="Kracht M."/>
            <person name="Crusemann M."/>
            <person name="Hentschel U."/>
            <person name="Abe I."/>
            <person name="Matsunaga S."/>
            <person name="Kalinowski J."/>
            <person name="Takeyama H."/>
            <person name="Piel J."/>
        </authorList>
    </citation>
    <scope>NUCLEOTIDE SEQUENCE [LARGE SCALE GENOMIC DNA]</scope>
    <source>
        <strain evidence="8">TSY1</strain>
    </source>
</reference>
<dbReference type="GO" id="GO:0005886">
    <property type="term" value="C:plasma membrane"/>
    <property type="evidence" value="ECO:0007669"/>
    <property type="project" value="UniProtKB-SubCell"/>
</dbReference>
<evidence type="ECO:0000256" key="6">
    <source>
        <dbReference type="SAM" id="Phobius"/>
    </source>
</evidence>
<dbReference type="AlphaFoldDB" id="W4LFJ6"/>
<dbReference type="EMBL" id="AZHW01000830">
    <property type="protein sequence ID" value="ETW96116.1"/>
    <property type="molecule type" value="Genomic_DNA"/>
</dbReference>
<keyword evidence="2" id="KW-1003">Cell membrane</keyword>
<feature type="transmembrane region" description="Helical" evidence="6">
    <location>
        <begin position="442"/>
        <end position="462"/>
    </location>
</feature>
<feature type="transmembrane region" description="Helical" evidence="6">
    <location>
        <begin position="307"/>
        <end position="330"/>
    </location>
</feature>
<name>W4LFJ6_ENTF1</name>
<keyword evidence="4 6" id="KW-1133">Transmembrane helix</keyword>
<sequence>MIDRSAVPNTAATEIASDGRHLGLARATGIGVGAIVGGGILALAGVAFAATGPGALLAFALNGLIALLTALSFAELATTFPESGGTYTFARKVLPVQTAFAVGWVVWFASIVAAVLYALGFAAFAVVAAQSLWDIVYDAHASPTWLAASWTATGLAIAATTLYALSLIRSNAGGGQWATVGKVIVFAVLIALGAWALAGRAPADISRAMSPFLPSGLLGLFQAMGYTFIALQGFDLIAAVGGEVRAPERNLSRAMLLSLGIALGVYLPLLLIIATVGVTPGQSIVTMSTDNPETVVALAVQNYLGSAGFWLVMVAAILSMLSALHANLLAASRMAQTMARDRTLPHLIERIHQRFMTPAPAIILCTLLVAVILLCLGNLAAAGAAASLIFLVSFALVHWIAFQARSRSRQPPPFRTPFFPLVPICGGIACLALALFQGIAVPAAGLLASIWLAAGGILYSALFGHRAGVVDAVAEATDPNLMQLRGRSPLVLVPIANPANAAAMIGVANALTPPGVGRVLLLTVVTPPEAWHPGTDPPQLLDAQYVLRESLAASFAAGLAPEALTTVALQPWEEIARVSQLHRCESLLLGLSDVTSDAIALQMEDLMSHVDCDVVVLRAPPGWQLDQVQRILVPTGGRGGHDQLRARLLGHLCRTGQRDITFLQVLPKQASAQTLQRTQSALAAFAADEVLVPVNIEVLASEAPADIITRHAARNDLTILGLQRFHRRRKVFGEMVLHVARHTPGPLLLLSRRG</sequence>
<dbReference type="InterPro" id="IPR002293">
    <property type="entry name" value="AA/rel_permease1"/>
</dbReference>
<organism evidence="7 8">
    <name type="scientific">Entotheonella factor</name>
    <dbReference type="NCBI Taxonomy" id="1429438"/>
    <lineage>
        <taxon>Bacteria</taxon>
        <taxon>Pseudomonadati</taxon>
        <taxon>Nitrospinota/Tectimicrobiota group</taxon>
        <taxon>Candidatus Tectimicrobiota</taxon>
        <taxon>Candidatus Entotheonellia</taxon>
        <taxon>Candidatus Entotheonellales</taxon>
        <taxon>Candidatus Entotheonellaceae</taxon>
        <taxon>Candidatus Entotheonella</taxon>
    </lineage>
</organism>
<proteinExistence type="predicted"/>
<dbReference type="Gene3D" id="1.20.1740.10">
    <property type="entry name" value="Amino acid/polyamine transporter I"/>
    <property type="match status" value="1"/>
</dbReference>
<dbReference type="SUPFAM" id="SSF52402">
    <property type="entry name" value="Adenine nucleotide alpha hydrolases-like"/>
    <property type="match status" value="1"/>
</dbReference>
<keyword evidence="5 6" id="KW-0472">Membrane</keyword>
<feature type="transmembrane region" description="Helical" evidence="6">
    <location>
        <begin position="380"/>
        <end position="402"/>
    </location>
</feature>
<dbReference type="GO" id="GO:0022857">
    <property type="term" value="F:transmembrane transporter activity"/>
    <property type="evidence" value="ECO:0007669"/>
    <property type="project" value="InterPro"/>
</dbReference>
<evidence type="ECO:0000256" key="2">
    <source>
        <dbReference type="ARBA" id="ARBA00022475"/>
    </source>
</evidence>
<dbReference type="Proteomes" id="UP000019141">
    <property type="component" value="Unassembled WGS sequence"/>
</dbReference>
<dbReference type="InterPro" id="IPR050367">
    <property type="entry name" value="APC_superfamily"/>
</dbReference>
<feature type="transmembrane region" description="Helical" evidence="6">
    <location>
        <begin position="56"/>
        <end position="78"/>
    </location>
</feature>
<feature type="transmembrane region" description="Helical" evidence="6">
    <location>
        <begin position="99"/>
        <end position="127"/>
    </location>
</feature>
<evidence type="ECO:0000256" key="3">
    <source>
        <dbReference type="ARBA" id="ARBA00022692"/>
    </source>
</evidence>
<protein>
    <recommendedName>
        <fullName evidence="9">Amino acid permease</fullName>
    </recommendedName>
</protein>
<feature type="transmembrane region" description="Helical" evidence="6">
    <location>
        <begin position="147"/>
        <end position="168"/>
    </location>
</feature>
<dbReference type="PATRIC" id="fig|1429438.4.peg.5312"/>
<feature type="transmembrane region" description="Helical" evidence="6">
    <location>
        <begin position="180"/>
        <end position="198"/>
    </location>
</feature>
<keyword evidence="3 6" id="KW-0812">Transmembrane</keyword>
<feature type="transmembrane region" description="Helical" evidence="6">
    <location>
        <begin position="30"/>
        <end position="50"/>
    </location>
</feature>
<evidence type="ECO:0000256" key="4">
    <source>
        <dbReference type="ARBA" id="ARBA00022989"/>
    </source>
</evidence>
<evidence type="ECO:0008006" key="9">
    <source>
        <dbReference type="Google" id="ProtNLM"/>
    </source>
</evidence>
<evidence type="ECO:0000256" key="5">
    <source>
        <dbReference type="ARBA" id="ARBA00023136"/>
    </source>
</evidence>
<gene>
    <name evidence="7" type="ORF">ETSY1_27860</name>
</gene>
<evidence type="ECO:0000256" key="1">
    <source>
        <dbReference type="ARBA" id="ARBA00004651"/>
    </source>
</evidence>
<feature type="transmembrane region" description="Helical" evidence="6">
    <location>
        <begin position="254"/>
        <end position="278"/>
    </location>
</feature>
<evidence type="ECO:0000313" key="7">
    <source>
        <dbReference type="EMBL" id="ETW96116.1"/>
    </source>
</evidence>
<feature type="transmembrane region" description="Helical" evidence="6">
    <location>
        <begin position="351"/>
        <end position="374"/>
    </location>
</feature>
<feature type="transmembrane region" description="Helical" evidence="6">
    <location>
        <begin position="218"/>
        <end position="242"/>
    </location>
</feature>
<evidence type="ECO:0000313" key="8">
    <source>
        <dbReference type="Proteomes" id="UP000019141"/>
    </source>
</evidence>
<dbReference type="Gene3D" id="3.40.50.12370">
    <property type="match status" value="1"/>
</dbReference>
<dbReference type="PANTHER" id="PTHR42770:SF11">
    <property type="entry name" value="INNER MEMBRANE TRANSPORT PROTEIN YBAT"/>
    <property type="match status" value="1"/>
</dbReference>
<dbReference type="HOGENOM" id="CLU_007946_15_8_7"/>
<feature type="transmembrane region" description="Helical" evidence="6">
    <location>
        <begin position="414"/>
        <end position="436"/>
    </location>
</feature>
<accession>W4LFJ6</accession>
<comment type="caution">
    <text evidence="7">The sequence shown here is derived from an EMBL/GenBank/DDBJ whole genome shotgun (WGS) entry which is preliminary data.</text>
</comment>